<feature type="region of interest" description="Disordered" evidence="1">
    <location>
        <begin position="232"/>
        <end position="284"/>
    </location>
</feature>
<name>A0A562BTI2_9BURK</name>
<sequence length="509" mass="52842">MSAADDDQEVQRASLNGDPVEPVVEGAAELVQSFLQSHSERDPNQSEAQWLAAEFRKHADVWASDAEIEAAASEVAEVIRDANAGKADLNDAMAAGSTRAGWFARQIEKIAAAKGVADVGAYASAIESALEEATANSLAAVQRRDGAISGCLNLDGFIAEQHHVDTFNLDAVSKGSPYRAKVLSPEPGQPYGKNSVDIGIYDGNDKLVRRYQSKYGADADATGKLFEQGDYRGQSKLVPEGHSGSIKGSTETIGIDGISSKPMSKEQAKQRQQDAQQKGEAKRYEWDELSRGSLAKKIGKDALIAAVIAVGFQAARVAGRRAWNALRGEPNAPLNEDLAEFLTSSLSSAGHAGIQTAFAGALVVAVKRGLLGSALKNTPPGRIAAVAFIALENIKVLWKLGRREITRDEALNAMGETTTVALVSLVAASKAGAVGAAIGTVFGPVGTFIGGFVGGVIGGMAGSVAGKALYEGGKAVVAKVADVVSAGARAMADGLRGVATSVSTFFAFL</sequence>
<feature type="compositionally biased region" description="Basic and acidic residues" evidence="1">
    <location>
        <begin position="263"/>
        <end position="284"/>
    </location>
</feature>
<proteinExistence type="predicted"/>
<comment type="caution">
    <text evidence="2">The sequence shown here is derived from an EMBL/GenBank/DDBJ whole genome shotgun (WGS) entry which is preliminary data.</text>
</comment>
<dbReference type="EMBL" id="VLJN01000004">
    <property type="protein sequence ID" value="TWG88502.1"/>
    <property type="molecule type" value="Genomic_DNA"/>
</dbReference>
<evidence type="ECO:0000313" key="3">
    <source>
        <dbReference type="Proteomes" id="UP000318141"/>
    </source>
</evidence>
<organism evidence="2 3">
    <name type="scientific">Cupriavidus gilardii J11</name>
    <dbReference type="NCBI Taxonomy" id="936133"/>
    <lineage>
        <taxon>Bacteria</taxon>
        <taxon>Pseudomonadati</taxon>
        <taxon>Pseudomonadota</taxon>
        <taxon>Betaproteobacteria</taxon>
        <taxon>Burkholderiales</taxon>
        <taxon>Burkholderiaceae</taxon>
        <taxon>Cupriavidus</taxon>
    </lineage>
</organism>
<reference evidence="2 3" key="1">
    <citation type="submission" date="2019-07" db="EMBL/GenBank/DDBJ databases">
        <title>Genome sequencing of lignin-degrading bacterial isolates.</title>
        <authorList>
            <person name="Gladden J."/>
        </authorList>
    </citation>
    <scope>NUCLEOTIDE SEQUENCE [LARGE SCALE GENOMIC DNA]</scope>
    <source>
        <strain evidence="2 3">J11</strain>
    </source>
</reference>
<feature type="region of interest" description="Disordered" evidence="1">
    <location>
        <begin position="1"/>
        <end position="22"/>
    </location>
</feature>
<accession>A0A562BTI2</accession>
<gene>
    <name evidence="2" type="ORF">L602_001200000950</name>
</gene>
<protein>
    <submittedName>
        <fullName evidence="2">Uncharacterized protein</fullName>
    </submittedName>
</protein>
<evidence type="ECO:0000256" key="1">
    <source>
        <dbReference type="SAM" id="MobiDB-lite"/>
    </source>
</evidence>
<evidence type="ECO:0000313" key="2">
    <source>
        <dbReference type="EMBL" id="TWG88502.1"/>
    </source>
</evidence>
<keyword evidence="3" id="KW-1185">Reference proteome</keyword>
<dbReference type="AlphaFoldDB" id="A0A562BTI2"/>
<dbReference type="Proteomes" id="UP000318141">
    <property type="component" value="Unassembled WGS sequence"/>
</dbReference>